<feature type="transmembrane region" description="Helical" evidence="2">
    <location>
        <begin position="83"/>
        <end position="103"/>
    </location>
</feature>
<name>A0A3S3SC65_9HYPH</name>
<feature type="region of interest" description="Disordered" evidence="1">
    <location>
        <begin position="1"/>
        <end position="21"/>
    </location>
</feature>
<comment type="caution">
    <text evidence="3">The sequence shown here is derived from an EMBL/GenBank/DDBJ whole genome shotgun (WGS) entry which is preliminary data.</text>
</comment>
<proteinExistence type="predicted"/>
<accession>A0A3S3SC65</accession>
<gene>
    <name evidence="3" type="ORF">EPK99_13055</name>
</gene>
<reference evidence="3 4" key="1">
    <citation type="submission" date="2019-01" db="EMBL/GenBank/DDBJ databases">
        <title>The draft genome of Rhizobium sp. 24NR.</title>
        <authorList>
            <person name="Liu L."/>
            <person name="Liang L."/>
            <person name="Shi S."/>
            <person name="Xu L."/>
            <person name="Wang X."/>
            <person name="Li L."/>
            <person name="Zhang X."/>
        </authorList>
    </citation>
    <scope>NUCLEOTIDE SEQUENCE [LARGE SCALE GENOMIC DNA]</scope>
    <source>
        <strain evidence="3 4">24NR</strain>
    </source>
</reference>
<keyword evidence="4" id="KW-1185">Reference proteome</keyword>
<evidence type="ECO:0000313" key="4">
    <source>
        <dbReference type="Proteomes" id="UP000287687"/>
    </source>
</evidence>
<keyword evidence="2" id="KW-1133">Transmembrane helix</keyword>
<keyword evidence="2" id="KW-0812">Transmembrane</keyword>
<sequence>MADPVKSLKTPSFDHEPSSADYGTEISRLRTEIASLRELIADRGGEAYDKVAKQASVAADYVSSEASSVANTIREHPAATTTVFTLIGALGFALGFVVATASAESKQSWYQRYLTDRF</sequence>
<evidence type="ECO:0000313" key="3">
    <source>
        <dbReference type="EMBL" id="RWX76611.1"/>
    </source>
</evidence>
<dbReference type="Proteomes" id="UP000287687">
    <property type="component" value="Unassembled WGS sequence"/>
</dbReference>
<evidence type="ECO:0000256" key="2">
    <source>
        <dbReference type="SAM" id="Phobius"/>
    </source>
</evidence>
<dbReference type="RefSeq" id="WP_128443529.1">
    <property type="nucleotide sequence ID" value="NZ_SBIP01000003.1"/>
</dbReference>
<evidence type="ECO:0008006" key="5">
    <source>
        <dbReference type="Google" id="ProtNLM"/>
    </source>
</evidence>
<dbReference type="EMBL" id="SBIP01000003">
    <property type="protein sequence ID" value="RWX76611.1"/>
    <property type="molecule type" value="Genomic_DNA"/>
</dbReference>
<protein>
    <recommendedName>
        <fullName evidence="5">ElaB/YqjD/DUF883 family membrane-anchored ribosome-binding protein</fullName>
    </recommendedName>
</protein>
<keyword evidence="2" id="KW-0472">Membrane</keyword>
<evidence type="ECO:0000256" key="1">
    <source>
        <dbReference type="SAM" id="MobiDB-lite"/>
    </source>
</evidence>
<dbReference type="AlphaFoldDB" id="A0A3S3SC65"/>
<dbReference type="OrthoDB" id="8364833at2"/>
<organism evidence="3 4">
    <name type="scientific">Neorhizobium lilium</name>
    <dbReference type="NCBI Taxonomy" id="2503024"/>
    <lineage>
        <taxon>Bacteria</taxon>
        <taxon>Pseudomonadati</taxon>
        <taxon>Pseudomonadota</taxon>
        <taxon>Alphaproteobacteria</taxon>
        <taxon>Hyphomicrobiales</taxon>
        <taxon>Rhizobiaceae</taxon>
        <taxon>Rhizobium/Agrobacterium group</taxon>
        <taxon>Neorhizobium</taxon>
    </lineage>
</organism>